<dbReference type="KEGG" id="fox:FOXG_16450"/>
<protein>
    <recommendedName>
        <fullName evidence="2">Aminoglycoside phosphotransferase domain-containing protein</fullName>
    </recommendedName>
</protein>
<dbReference type="RefSeq" id="XP_018257383.1">
    <property type="nucleotide sequence ID" value="XM_018396470.1"/>
</dbReference>
<gene>
    <name evidence="3" type="ORF">FOXG_16450</name>
</gene>
<dbReference type="PANTHER" id="PTHR21310:SF15">
    <property type="entry name" value="AMINOGLYCOSIDE PHOSPHOTRANSFERASE DOMAIN-CONTAINING PROTEIN"/>
    <property type="match status" value="1"/>
</dbReference>
<evidence type="ECO:0000256" key="1">
    <source>
        <dbReference type="SAM" id="MobiDB-lite"/>
    </source>
</evidence>
<proteinExistence type="predicted"/>
<organism evidence="3 4">
    <name type="scientific">Fusarium oxysporum f. sp. lycopersici (strain 4287 / CBS 123668 / FGSC 9935 / NRRL 34936)</name>
    <name type="common">Fusarium vascular wilt of tomato</name>
    <dbReference type="NCBI Taxonomy" id="426428"/>
    <lineage>
        <taxon>Eukaryota</taxon>
        <taxon>Fungi</taxon>
        <taxon>Dikarya</taxon>
        <taxon>Ascomycota</taxon>
        <taxon>Pezizomycotina</taxon>
        <taxon>Sordariomycetes</taxon>
        <taxon>Hypocreomycetidae</taxon>
        <taxon>Hypocreales</taxon>
        <taxon>Nectriaceae</taxon>
        <taxon>Fusarium</taxon>
        <taxon>Fusarium oxysporum species complex</taxon>
    </lineage>
</organism>
<dbReference type="InterPro" id="IPR011009">
    <property type="entry name" value="Kinase-like_dom_sf"/>
</dbReference>
<dbReference type="Pfam" id="PF01636">
    <property type="entry name" value="APH"/>
    <property type="match status" value="1"/>
</dbReference>
<dbReference type="GeneID" id="28957315"/>
<dbReference type="AlphaFoldDB" id="A0A0J9W914"/>
<feature type="region of interest" description="Disordered" evidence="1">
    <location>
        <begin position="43"/>
        <end position="69"/>
    </location>
</feature>
<dbReference type="Proteomes" id="UP000009097">
    <property type="component" value="Chromosome 14"/>
</dbReference>
<dbReference type="OrthoDB" id="10003767at2759"/>
<feature type="compositionally biased region" description="Basic and acidic residues" evidence="1">
    <location>
        <begin position="54"/>
        <end position="66"/>
    </location>
</feature>
<dbReference type="InterPro" id="IPR051678">
    <property type="entry name" value="AGP_Transferase"/>
</dbReference>
<dbReference type="PANTHER" id="PTHR21310">
    <property type="entry name" value="AMINOGLYCOSIDE PHOSPHOTRANSFERASE-RELATED-RELATED"/>
    <property type="match status" value="1"/>
</dbReference>
<evidence type="ECO:0000259" key="2">
    <source>
        <dbReference type="Pfam" id="PF01636"/>
    </source>
</evidence>
<dbReference type="EMBL" id="DS231731">
    <property type="protein sequence ID" value="KNB19338.1"/>
    <property type="molecule type" value="Genomic_DNA"/>
</dbReference>
<dbReference type="SUPFAM" id="SSF56112">
    <property type="entry name" value="Protein kinase-like (PK-like)"/>
    <property type="match status" value="1"/>
</dbReference>
<feature type="compositionally biased region" description="Polar residues" evidence="1">
    <location>
        <begin position="43"/>
        <end position="53"/>
    </location>
</feature>
<evidence type="ECO:0000313" key="3">
    <source>
        <dbReference type="EMBL" id="KNB19338.1"/>
    </source>
</evidence>
<dbReference type="VEuPathDB" id="FungiDB:FOXG_16450"/>
<dbReference type="InterPro" id="IPR002575">
    <property type="entry name" value="Aminoglycoside_PTrfase"/>
</dbReference>
<name>A0A0J9W914_FUSO4</name>
<feature type="domain" description="Aminoglycoside phosphotransferase" evidence="2">
    <location>
        <begin position="127"/>
        <end position="363"/>
    </location>
</feature>
<reference evidence="3 4" key="1">
    <citation type="journal article" date="2010" name="Nature">
        <title>Comparative genomics reveals mobile pathogenicity chromosomes in Fusarium.</title>
        <authorList>
            <person name="Ma L.J."/>
            <person name="van der Does H.C."/>
            <person name="Borkovich K.A."/>
            <person name="Coleman J.J."/>
            <person name="Daboussi M.J."/>
            <person name="Di Pietro A."/>
            <person name="Dufresne M."/>
            <person name="Freitag M."/>
            <person name="Grabherr M."/>
            <person name="Henrissat B."/>
            <person name="Houterman P.M."/>
            <person name="Kang S."/>
            <person name="Shim W.B."/>
            <person name="Woloshuk C."/>
            <person name="Xie X."/>
            <person name="Xu J.R."/>
            <person name="Antoniw J."/>
            <person name="Baker S.E."/>
            <person name="Bluhm B.H."/>
            <person name="Breakspear A."/>
            <person name="Brown D.W."/>
            <person name="Butchko R.A."/>
            <person name="Chapman S."/>
            <person name="Coulson R."/>
            <person name="Coutinho P.M."/>
            <person name="Danchin E.G."/>
            <person name="Diener A."/>
            <person name="Gale L.R."/>
            <person name="Gardiner D.M."/>
            <person name="Goff S."/>
            <person name="Hammond-Kosack K.E."/>
            <person name="Hilburn K."/>
            <person name="Hua-Van A."/>
            <person name="Jonkers W."/>
            <person name="Kazan K."/>
            <person name="Kodira C.D."/>
            <person name="Koehrsen M."/>
            <person name="Kumar L."/>
            <person name="Lee Y.H."/>
            <person name="Li L."/>
            <person name="Manners J.M."/>
            <person name="Miranda-Saavedra D."/>
            <person name="Mukherjee M."/>
            <person name="Park G."/>
            <person name="Park J."/>
            <person name="Park S.Y."/>
            <person name="Proctor R.H."/>
            <person name="Regev A."/>
            <person name="Ruiz-Roldan M.C."/>
            <person name="Sain D."/>
            <person name="Sakthikumar S."/>
            <person name="Sykes S."/>
            <person name="Schwartz D.C."/>
            <person name="Turgeon B.G."/>
            <person name="Wapinski I."/>
            <person name="Yoder O."/>
            <person name="Young S."/>
            <person name="Zeng Q."/>
            <person name="Zhou S."/>
            <person name="Galagan J."/>
            <person name="Cuomo C.A."/>
            <person name="Kistler H.C."/>
            <person name="Rep M."/>
        </authorList>
    </citation>
    <scope>NUCLEOTIDE SEQUENCE [LARGE SCALE GENOMIC DNA]</scope>
    <source>
        <strain evidence="4">4287 / CBS 123668 / FGSC 9935 / NRRL 34936</strain>
    </source>
</reference>
<accession>A0A0J9W914</accession>
<sequence>MLLELRRFIVARWTSFILHLSTLWGLLLIDRVTLPTIRQPDTQTNESISLTNEDTAKAQVDQDRPGHFPPTEEQLDEKIEKFIESISDDAICRLASKHNDQRLCSVVRRDRGSFNVCFFVRFDGDDMIWVVRIPLKPVVHNVWDKVQSEVATMRYLERNTTIPIPHVHAYGEGAELIKGDSTTQAFLICDYISGQSLDIRILAKATREQREQFYADLINILVQLHELEFPTAGSLMPNPENESEPVVGGLLSMAANELQRCCQEQGSVRTFTSAKQYMAYQYDILSETYRLPTEDLSCKQAQMELFALDSLANQFPKFIRSQWSDGPFVLAHLDLRCGNIIVTEDLRVSGIIDWEFAGTIPRHLFTPPPWITGHDLDAAAAIPHHRTYPEFLEVLEEKSVTSRGCAKLRDHWKDLPDLAFPIAQIFRHPSSLIRVYYKFIFPRLFGGDRASVVPEFFERQNIAKTLAVEVKNRIEESRRYTQYLKDQGLFVIDQRSQANQAWLAKVEQIRNS</sequence>
<dbReference type="Gene3D" id="3.90.1200.10">
    <property type="match status" value="1"/>
</dbReference>
<evidence type="ECO:0000313" key="4">
    <source>
        <dbReference type="Proteomes" id="UP000009097"/>
    </source>
</evidence>